<proteinExistence type="predicted"/>
<protein>
    <submittedName>
        <fullName evidence="1">Uncharacterized protein</fullName>
    </submittedName>
</protein>
<evidence type="ECO:0000313" key="1">
    <source>
        <dbReference type="EMBL" id="SVA52147.1"/>
    </source>
</evidence>
<sequence>IFLLKIDDHRMENWNNKYQIDMNLFKKYFNKNNFDKIPKKFIEMKNNKKLYSVYCFIKK</sequence>
<feature type="non-terminal residue" evidence="1">
    <location>
        <position position="1"/>
    </location>
</feature>
<organism evidence="1">
    <name type="scientific">marine metagenome</name>
    <dbReference type="NCBI Taxonomy" id="408172"/>
    <lineage>
        <taxon>unclassified sequences</taxon>
        <taxon>metagenomes</taxon>
        <taxon>ecological metagenomes</taxon>
    </lineage>
</organism>
<dbReference type="EMBL" id="UINC01011876">
    <property type="protein sequence ID" value="SVA52147.1"/>
    <property type="molecule type" value="Genomic_DNA"/>
</dbReference>
<name>A0A381WJK8_9ZZZZ</name>
<gene>
    <name evidence="1" type="ORF">METZ01_LOCUS105001</name>
</gene>
<reference evidence="1" key="1">
    <citation type="submission" date="2018-05" db="EMBL/GenBank/DDBJ databases">
        <authorList>
            <person name="Lanie J.A."/>
            <person name="Ng W.-L."/>
            <person name="Kazmierczak K.M."/>
            <person name="Andrzejewski T.M."/>
            <person name="Davidsen T.M."/>
            <person name="Wayne K.J."/>
            <person name="Tettelin H."/>
            <person name="Glass J.I."/>
            <person name="Rusch D."/>
            <person name="Podicherti R."/>
            <person name="Tsui H.-C.T."/>
            <person name="Winkler M.E."/>
        </authorList>
    </citation>
    <scope>NUCLEOTIDE SEQUENCE</scope>
</reference>
<dbReference type="AlphaFoldDB" id="A0A381WJK8"/>
<accession>A0A381WJK8</accession>